<evidence type="ECO:0000259" key="2">
    <source>
        <dbReference type="Pfam" id="PF13186"/>
    </source>
</evidence>
<gene>
    <name evidence="3" type="ORF">STRCI_008179</name>
</gene>
<evidence type="ECO:0000313" key="4">
    <source>
        <dbReference type="Proteomes" id="UP001164439"/>
    </source>
</evidence>
<feature type="region of interest" description="Disordered" evidence="1">
    <location>
        <begin position="71"/>
        <end position="95"/>
    </location>
</feature>
<evidence type="ECO:0000256" key="1">
    <source>
        <dbReference type="SAM" id="MobiDB-lite"/>
    </source>
</evidence>
<proteinExistence type="predicted"/>
<dbReference type="CDD" id="cd21109">
    <property type="entry name" value="SPASM"/>
    <property type="match status" value="1"/>
</dbReference>
<dbReference type="Proteomes" id="UP001164439">
    <property type="component" value="Chromosome"/>
</dbReference>
<accession>A0ABY7KSL3</accession>
<dbReference type="RefSeq" id="WP_269664070.1">
    <property type="nucleotide sequence ID" value="NZ_CP114413.1"/>
</dbReference>
<sequence>MVKVLPTASVLCGNWARGRAAVMPDGQVTPCVLGRFLPAGDVKTQGLAAVFASPKWAEVAAVIPARTRSGCTPDEDSCMPSPGAAKGACTPADSNDCDPANTEACDPAY</sequence>
<keyword evidence="4" id="KW-1185">Reference proteome</keyword>
<feature type="domain" description="4Fe4S-binding SPASM" evidence="2">
    <location>
        <begin position="12"/>
        <end position="60"/>
    </location>
</feature>
<evidence type="ECO:0000313" key="3">
    <source>
        <dbReference type="EMBL" id="WAZ26585.1"/>
    </source>
</evidence>
<reference evidence="3" key="1">
    <citation type="submission" date="2022-12" db="EMBL/GenBank/DDBJ databases">
        <authorList>
            <person name="Ruckert C."/>
            <person name="Busche T."/>
            <person name="Kalinowski J."/>
            <person name="Wittmann C."/>
        </authorList>
    </citation>
    <scope>NUCLEOTIDE SEQUENCE</scope>
    <source>
        <strain evidence="3">DSM 40467</strain>
    </source>
</reference>
<protein>
    <submittedName>
        <fullName evidence="3">SPASM domain-containing protein</fullName>
    </submittedName>
</protein>
<name>A0ABY7KSL3_9ACTN</name>
<dbReference type="Pfam" id="PF13186">
    <property type="entry name" value="SPASM"/>
    <property type="match status" value="1"/>
</dbReference>
<dbReference type="EMBL" id="CP114413">
    <property type="protein sequence ID" value="WAZ26585.1"/>
    <property type="molecule type" value="Genomic_DNA"/>
</dbReference>
<organism evidence="3 4">
    <name type="scientific">Streptomyces cinnabarinus</name>
    <dbReference type="NCBI Taxonomy" id="67287"/>
    <lineage>
        <taxon>Bacteria</taxon>
        <taxon>Bacillati</taxon>
        <taxon>Actinomycetota</taxon>
        <taxon>Actinomycetes</taxon>
        <taxon>Kitasatosporales</taxon>
        <taxon>Streptomycetaceae</taxon>
        <taxon>Streptomyces</taxon>
    </lineage>
</organism>
<dbReference type="InterPro" id="IPR023885">
    <property type="entry name" value="4Fe4S-binding_SPASM_dom"/>
</dbReference>